<feature type="domain" description="Response regulatory" evidence="5">
    <location>
        <begin position="2"/>
        <end position="118"/>
    </location>
</feature>
<evidence type="ECO:0000259" key="4">
    <source>
        <dbReference type="PROSITE" id="PS50043"/>
    </source>
</evidence>
<sequence>MNILIVDDHAVVRQGYSALLTMMLPDAVVSEAENAQQTIKVLSNTDIDLVILDINLENASGLNLAGRLMKRWPRLKIIFFSMFDEPSVVNRAIQTGAKGYLSKRSKPEVMIDAIKTVLSGKRYIEHDIAIQLATHQLNDADNSCKQLTQREFDVFLGIAKGLERAQLADELNVSSKTVSNILTQLKAKLQINTHAELVHLAIEQGYLKVAV</sequence>
<dbReference type="InterPro" id="IPR039420">
    <property type="entry name" value="WalR-like"/>
</dbReference>
<dbReference type="InterPro" id="IPR000792">
    <property type="entry name" value="Tscrpt_reg_LuxR_C"/>
</dbReference>
<dbReference type="InterPro" id="IPR016032">
    <property type="entry name" value="Sig_transdc_resp-reg_C-effctor"/>
</dbReference>
<dbReference type="OrthoDB" id="9796655at2"/>
<dbReference type="CDD" id="cd17535">
    <property type="entry name" value="REC_NarL-like"/>
    <property type="match status" value="1"/>
</dbReference>
<dbReference type="InterPro" id="IPR001789">
    <property type="entry name" value="Sig_transdc_resp-reg_receiver"/>
</dbReference>
<comment type="caution">
    <text evidence="6">The sequence shown here is derived from an EMBL/GenBank/DDBJ whole genome shotgun (WGS) entry which is preliminary data.</text>
</comment>
<dbReference type="STRING" id="1856405.BFC17_06365"/>
<keyword evidence="7" id="KW-1185">Reference proteome</keyword>
<protein>
    <submittedName>
        <fullName evidence="6">DNA-binding response regulator</fullName>
    </submittedName>
</protein>
<dbReference type="GO" id="GO:0006355">
    <property type="term" value="P:regulation of DNA-templated transcription"/>
    <property type="evidence" value="ECO:0007669"/>
    <property type="project" value="InterPro"/>
</dbReference>
<dbReference type="SUPFAM" id="SSF52172">
    <property type="entry name" value="CheY-like"/>
    <property type="match status" value="1"/>
</dbReference>
<organism evidence="6 7">
    <name type="scientific">Alteromonas lipolytica</name>
    <dbReference type="NCBI Taxonomy" id="1856405"/>
    <lineage>
        <taxon>Bacteria</taxon>
        <taxon>Pseudomonadati</taxon>
        <taxon>Pseudomonadota</taxon>
        <taxon>Gammaproteobacteria</taxon>
        <taxon>Alteromonadales</taxon>
        <taxon>Alteromonadaceae</taxon>
        <taxon>Alteromonas/Salinimonas group</taxon>
        <taxon>Alteromonas</taxon>
    </lineage>
</organism>
<proteinExistence type="predicted"/>
<dbReference type="SMART" id="SM00448">
    <property type="entry name" value="REC"/>
    <property type="match status" value="1"/>
</dbReference>
<evidence type="ECO:0000256" key="3">
    <source>
        <dbReference type="PROSITE-ProRule" id="PRU00169"/>
    </source>
</evidence>
<feature type="domain" description="HTH luxR-type" evidence="4">
    <location>
        <begin position="140"/>
        <end position="205"/>
    </location>
</feature>
<feature type="modified residue" description="4-aspartylphosphate" evidence="3">
    <location>
        <position position="53"/>
    </location>
</feature>
<dbReference type="SMART" id="SM00421">
    <property type="entry name" value="HTH_LUXR"/>
    <property type="match status" value="1"/>
</dbReference>
<evidence type="ECO:0000256" key="1">
    <source>
        <dbReference type="ARBA" id="ARBA00022553"/>
    </source>
</evidence>
<dbReference type="PROSITE" id="PS50043">
    <property type="entry name" value="HTH_LUXR_2"/>
    <property type="match status" value="1"/>
</dbReference>
<dbReference type="PROSITE" id="PS50110">
    <property type="entry name" value="RESPONSE_REGULATORY"/>
    <property type="match status" value="1"/>
</dbReference>
<dbReference type="SUPFAM" id="SSF46894">
    <property type="entry name" value="C-terminal effector domain of the bipartite response regulators"/>
    <property type="match status" value="1"/>
</dbReference>
<dbReference type="PRINTS" id="PR00038">
    <property type="entry name" value="HTHLUXR"/>
</dbReference>
<dbReference type="InterPro" id="IPR011006">
    <property type="entry name" value="CheY-like_superfamily"/>
</dbReference>
<gene>
    <name evidence="6" type="ORF">BFC17_06365</name>
</gene>
<dbReference type="InterPro" id="IPR058245">
    <property type="entry name" value="NreC/VraR/RcsB-like_REC"/>
</dbReference>
<dbReference type="PANTHER" id="PTHR43214:SF43">
    <property type="entry name" value="TWO-COMPONENT RESPONSE REGULATOR"/>
    <property type="match status" value="1"/>
</dbReference>
<dbReference type="AlphaFoldDB" id="A0A1E8FA25"/>
<dbReference type="Proteomes" id="UP000176037">
    <property type="component" value="Unassembled WGS sequence"/>
</dbReference>
<evidence type="ECO:0000256" key="2">
    <source>
        <dbReference type="ARBA" id="ARBA00023125"/>
    </source>
</evidence>
<dbReference type="RefSeq" id="WP_070178298.1">
    <property type="nucleotide sequence ID" value="NZ_BMJR01000005.1"/>
</dbReference>
<keyword evidence="1 3" id="KW-0597">Phosphoprotein</keyword>
<evidence type="ECO:0000313" key="7">
    <source>
        <dbReference type="Proteomes" id="UP000176037"/>
    </source>
</evidence>
<dbReference type="Pfam" id="PF00072">
    <property type="entry name" value="Response_reg"/>
    <property type="match status" value="1"/>
</dbReference>
<keyword evidence="2 6" id="KW-0238">DNA-binding</keyword>
<evidence type="ECO:0000313" key="6">
    <source>
        <dbReference type="EMBL" id="OFI32770.1"/>
    </source>
</evidence>
<reference evidence="6 7" key="1">
    <citation type="submission" date="2016-09" db="EMBL/GenBank/DDBJ databases">
        <title>Alteromonas lipolytica, a new species isolated from sea water.</title>
        <authorList>
            <person name="Wu Y.-H."/>
            <person name="Cheng H."/>
            <person name="Xu X.-W."/>
        </authorList>
    </citation>
    <scope>NUCLEOTIDE SEQUENCE [LARGE SCALE GENOMIC DNA]</scope>
    <source>
        <strain evidence="6 7">JW12</strain>
    </source>
</reference>
<dbReference type="PANTHER" id="PTHR43214">
    <property type="entry name" value="TWO-COMPONENT RESPONSE REGULATOR"/>
    <property type="match status" value="1"/>
</dbReference>
<evidence type="ECO:0000259" key="5">
    <source>
        <dbReference type="PROSITE" id="PS50110"/>
    </source>
</evidence>
<dbReference type="GO" id="GO:0000160">
    <property type="term" value="P:phosphorelay signal transduction system"/>
    <property type="evidence" value="ECO:0007669"/>
    <property type="project" value="InterPro"/>
</dbReference>
<accession>A0A1E8FA25</accession>
<name>A0A1E8FA25_9ALTE</name>
<dbReference type="EMBL" id="MJIC01000016">
    <property type="protein sequence ID" value="OFI32770.1"/>
    <property type="molecule type" value="Genomic_DNA"/>
</dbReference>
<dbReference type="GO" id="GO:0003677">
    <property type="term" value="F:DNA binding"/>
    <property type="evidence" value="ECO:0007669"/>
    <property type="project" value="UniProtKB-KW"/>
</dbReference>
<dbReference type="Gene3D" id="3.40.50.2300">
    <property type="match status" value="1"/>
</dbReference>
<dbReference type="Pfam" id="PF00196">
    <property type="entry name" value="GerE"/>
    <property type="match status" value="1"/>
</dbReference>